<dbReference type="AlphaFoldDB" id="A0A1I7WGV2"/>
<evidence type="ECO:0000313" key="2">
    <source>
        <dbReference type="Proteomes" id="UP000095283"/>
    </source>
</evidence>
<keyword evidence="1" id="KW-1133">Transmembrane helix</keyword>
<evidence type="ECO:0000313" key="3">
    <source>
        <dbReference type="WBParaSite" id="Hba_04196"/>
    </source>
</evidence>
<feature type="transmembrane region" description="Helical" evidence="1">
    <location>
        <begin position="81"/>
        <end position="100"/>
    </location>
</feature>
<evidence type="ECO:0000256" key="1">
    <source>
        <dbReference type="SAM" id="Phobius"/>
    </source>
</evidence>
<sequence length="250" mass="29062">METTAISSEWARSVVARLWNDGNSLFDMSAMLRESISLGNPTANELQVLALEFLRAATVSSHPESRMIECLKMLAHAELSYIYIYISCIFLYTFHFFILFRWNRYKIVFDICAIIGLFKYRSVDFFLNFKYFCLIDHNNDADNKQSKEQLLRTFSIYINDSFIFRIMALASRRHAAIINSSIIQEIRSISSILSQKDIIYIELESKLSLIFEPLKFELQGISTGYKLVSTNLSVIVVNYYLNVLYYGLFV</sequence>
<protein>
    <submittedName>
        <fullName evidence="3">Uncharacterized protein</fullName>
    </submittedName>
</protein>
<accession>A0A1I7WGV2</accession>
<dbReference type="WBParaSite" id="Hba_04196">
    <property type="protein sequence ID" value="Hba_04196"/>
    <property type="gene ID" value="Hba_04196"/>
</dbReference>
<name>A0A1I7WGV2_HETBA</name>
<proteinExistence type="predicted"/>
<keyword evidence="1" id="KW-0472">Membrane</keyword>
<organism evidence="2 3">
    <name type="scientific">Heterorhabditis bacteriophora</name>
    <name type="common">Entomopathogenic nematode worm</name>
    <dbReference type="NCBI Taxonomy" id="37862"/>
    <lineage>
        <taxon>Eukaryota</taxon>
        <taxon>Metazoa</taxon>
        <taxon>Ecdysozoa</taxon>
        <taxon>Nematoda</taxon>
        <taxon>Chromadorea</taxon>
        <taxon>Rhabditida</taxon>
        <taxon>Rhabditina</taxon>
        <taxon>Rhabditomorpha</taxon>
        <taxon>Strongyloidea</taxon>
        <taxon>Heterorhabditidae</taxon>
        <taxon>Heterorhabditis</taxon>
    </lineage>
</organism>
<keyword evidence="2" id="KW-1185">Reference proteome</keyword>
<dbReference type="Proteomes" id="UP000095283">
    <property type="component" value="Unplaced"/>
</dbReference>
<reference evidence="3" key="1">
    <citation type="submission" date="2016-11" db="UniProtKB">
        <authorList>
            <consortium name="WormBaseParasite"/>
        </authorList>
    </citation>
    <scope>IDENTIFICATION</scope>
</reference>
<keyword evidence="1" id="KW-0812">Transmembrane</keyword>